<dbReference type="OrthoDB" id="3050604at2759"/>
<reference evidence="1" key="1">
    <citation type="submission" date="2020-05" db="EMBL/GenBank/DDBJ databases">
        <title>Mycena genomes resolve the evolution of fungal bioluminescence.</title>
        <authorList>
            <person name="Tsai I.J."/>
        </authorList>
    </citation>
    <scope>NUCLEOTIDE SEQUENCE</scope>
    <source>
        <strain evidence="1">CCC161011</strain>
    </source>
</reference>
<evidence type="ECO:0000313" key="1">
    <source>
        <dbReference type="EMBL" id="KAF7372678.1"/>
    </source>
</evidence>
<accession>A0A8H6Z4Z7</accession>
<protein>
    <submittedName>
        <fullName evidence="1">Uncharacterized protein</fullName>
    </submittedName>
</protein>
<keyword evidence="2" id="KW-1185">Reference proteome</keyword>
<gene>
    <name evidence="1" type="ORF">MVEN_00131100</name>
</gene>
<dbReference type="AlphaFoldDB" id="A0A8H6Z4Z7"/>
<dbReference type="Proteomes" id="UP000620124">
    <property type="component" value="Unassembled WGS sequence"/>
</dbReference>
<organism evidence="1 2">
    <name type="scientific">Mycena venus</name>
    <dbReference type="NCBI Taxonomy" id="2733690"/>
    <lineage>
        <taxon>Eukaryota</taxon>
        <taxon>Fungi</taxon>
        <taxon>Dikarya</taxon>
        <taxon>Basidiomycota</taxon>
        <taxon>Agaricomycotina</taxon>
        <taxon>Agaricomycetes</taxon>
        <taxon>Agaricomycetidae</taxon>
        <taxon>Agaricales</taxon>
        <taxon>Marasmiineae</taxon>
        <taxon>Mycenaceae</taxon>
        <taxon>Mycena</taxon>
    </lineage>
</organism>
<comment type="caution">
    <text evidence="1">The sequence shown here is derived from an EMBL/GenBank/DDBJ whole genome shotgun (WGS) entry which is preliminary data.</text>
</comment>
<name>A0A8H6Z4Z7_9AGAR</name>
<evidence type="ECO:0000313" key="2">
    <source>
        <dbReference type="Proteomes" id="UP000620124"/>
    </source>
</evidence>
<dbReference type="EMBL" id="JACAZI010000001">
    <property type="protein sequence ID" value="KAF7372678.1"/>
    <property type="molecule type" value="Genomic_DNA"/>
</dbReference>
<proteinExistence type="predicted"/>
<sequence length="127" mass="14982">MASYPGLTEDAFWLQVDDSLDQNSKRCETQAELDQFYNYIYQEDIEAHGDPASTAHQTAEFNESGTTSWIAVMRKYSANVLLIPNYFLRLRARRDPRRAGSALVQWNLKVTQLRQRFNLYIFYHYME</sequence>